<evidence type="ECO:0000313" key="2">
    <source>
        <dbReference type="Proteomes" id="UP000029548"/>
    </source>
</evidence>
<accession>A0A095XZ95</accession>
<evidence type="ECO:0000313" key="1">
    <source>
        <dbReference type="EMBL" id="KGF15161.1"/>
    </source>
</evidence>
<dbReference type="RefSeq" id="WP_035123571.1">
    <property type="nucleotide sequence ID" value="NZ_JRNE01000081.1"/>
</dbReference>
<dbReference type="EMBL" id="JRNE01000081">
    <property type="protein sequence ID" value="KGF15161.1"/>
    <property type="molecule type" value="Genomic_DNA"/>
</dbReference>
<dbReference type="Proteomes" id="UP000029548">
    <property type="component" value="Unassembled WGS sequence"/>
</dbReference>
<proteinExistence type="predicted"/>
<protein>
    <submittedName>
        <fullName evidence="1">Uncharacterized protein</fullName>
    </submittedName>
</protein>
<name>A0A095XZ95_9CORY</name>
<sequence>MKFKAHRLDGAPTAYIIIKPDRDNPGRAFIDAPRRCSMPPAEMIRMANYLADLIEAGEQAA</sequence>
<comment type="caution">
    <text evidence="1">The sequence shown here is derived from an EMBL/GenBank/DDBJ whole genome shotgun (WGS) entry which is preliminary data.</text>
</comment>
<reference evidence="1 2" key="1">
    <citation type="submission" date="2014-07" db="EMBL/GenBank/DDBJ databases">
        <authorList>
            <person name="McCorrison J."/>
            <person name="Sanka R."/>
            <person name="Torralba M."/>
            <person name="Gillis M."/>
            <person name="Haft D.H."/>
            <person name="Methe B."/>
            <person name="Sutton G."/>
            <person name="Nelson K.E."/>
        </authorList>
    </citation>
    <scope>NUCLEOTIDE SEQUENCE [LARGE SCALE GENOMIC DNA]</scope>
    <source>
        <strain evidence="1 2">DNF00450</strain>
    </source>
</reference>
<dbReference type="AlphaFoldDB" id="A0A095XZ95"/>
<organism evidence="1 2">
    <name type="scientific">Corynebacterium freneyi DNF00450</name>
    <dbReference type="NCBI Taxonomy" id="1287475"/>
    <lineage>
        <taxon>Bacteria</taxon>
        <taxon>Bacillati</taxon>
        <taxon>Actinomycetota</taxon>
        <taxon>Actinomycetes</taxon>
        <taxon>Mycobacteriales</taxon>
        <taxon>Corynebacteriaceae</taxon>
        <taxon>Corynebacterium</taxon>
    </lineage>
</organism>
<gene>
    <name evidence="1" type="ORF">HMPREF1650_11820</name>
</gene>